<keyword evidence="8" id="KW-0863">Zinc-finger</keyword>
<feature type="transmembrane region" description="Helical" evidence="14">
    <location>
        <begin position="1326"/>
        <end position="1346"/>
    </location>
</feature>
<evidence type="ECO:0000313" key="17">
    <source>
        <dbReference type="Proteomes" id="UP000807306"/>
    </source>
</evidence>
<reference evidence="16" key="1">
    <citation type="submission" date="2020-11" db="EMBL/GenBank/DDBJ databases">
        <authorList>
            <consortium name="DOE Joint Genome Institute"/>
            <person name="Ahrendt S."/>
            <person name="Riley R."/>
            <person name="Andreopoulos W."/>
            <person name="Labutti K."/>
            <person name="Pangilinan J."/>
            <person name="Ruiz-Duenas F.J."/>
            <person name="Barrasa J.M."/>
            <person name="Sanchez-Garcia M."/>
            <person name="Camarero S."/>
            <person name="Miyauchi S."/>
            <person name="Serrano A."/>
            <person name="Linde D."/>
            <person name="Babiker R."/>
            <person name="Drula E."/>
            <person name="Ayuso-Fernandez I."/>
            <person name="Pacheco R."/>
            <person name="Padilla G."/>
            <person name="Ferreira P."/>
            <person name="Barriuso J."/>
            <person name="Kellner H."/>
            <person name="Castanera R."/>
            <person name="Alfaro M."/>
            <person name="Ramirez L."/>
            <person name="Pisabarro A.G."/>
            <person name="Kuo A."/>
            <person name="Tritt A."/>
            <person name="Lipzen A."/>
            <person name="He G."/>
            <person name="Yan M."/>
            <person name="Ng V."/>
            <person name="Cullen D."/>
            <person name="Martin F."/>
            <person name="Rosso M.-N."/>
            <person name="Henrissat B."/>
            <person name="Hibbett D."/>
            <person name="Martinez A.T."/>
            <person name="Grigoriev I.V."/>
        </authorList>
    </citation>
    <scope>NUCLEOTIDE SEQUENCE</scope>
    <source>
        <strain evidence="16">CBS 506.95</strain>
    </source>
</reference>
<dbReference type="SUPFAM" id="SSF57850">
    <property type="entry name" value="RING/U-box"/>
    <property type="match status" value="1"/>
</dbReference>
<feature type="transmembrane region" description="Helical" evidence="14">
    <location>
        <begin position="177"/>
        <end position="197"/>
    </location>
</feature>
<keyword evidence="10" id="KW-0862">Zinc</keyword>
<protein>
    <recommendedName>
        <fullName evidence="4">RING-type E3 ubiquitin transferase</fullName>
        <ecNumber evidence="4">2.3.2.27</ecNumber>
    </recommendedName>
</protein>
<keyword evidence="12 14" id="KW-0472">Membrane</keyword>
<feature type="transmembrane region" description="Helical" evidence="14">
    <location>
        <begin position="1093"/>
        <end position="1116"/>
    </location>
</feature>
<feature type="region of interest" description="Disordered" evidence="13">
    <location>
        <begin position="291"/>
        <end position="318"/>
    </location>
</feature>
<gene>
    <name evidence="16" type="ORF">CPB83DRAFT_112389</name>
</gene>
<evidence type="ECO:0000256" key="13">
    <source>
        <dbReference type="SAM" id="MobiDB-lite"/>
    </source>
</evidence>
<dbReference type="EMBL" id="MU157946">
    <property type="protein sequence ID" value="KAF9522418.1"/>
    <property type="molecule type" value="Genomic_DNA"/>
</dbReference>
<evidence type="ECO:0000256" key="9">
    <source>
        <dbReference type="ARBA" id="ARBA00022786"/>
    </source>
</evidence>
<keyword evidence="5" id="KW-0808">Transferase</keyword>
<name>A0A9P6E4R8_9AGAR</name>
<evidence type="ECO:0000256" key="2">
    <source>
        <dbReference type="ARBA" id="ARBA00004141"/>
    </source>
</evidence>
<dbReference type="InterPro" id="IPR056521">
    <property type="entry name" value="MARCHF6-like_C"/>
</dbReference>
<dbReference type="Proteomes" id="UP000807306">
    <property type="component" value="Unassembled WGS sequence"/>
</dbReference>
<evidence type="ECO:0000256" key="6">
    <source>
        <dbReference type="ARBA" id="ARBA00022692"/>
    </source>
</evidence>
<evidence type="ECO:0000256" key="5">
    <source>
        <dbReference type="ARBA" id="ARBA00022679"/>
    </source>
</evidence>
<feature type="transmembrane region" description="Helical" evidence="14">
    <location>
        <begin position="1382"/>
        <end position="1406"/>
    </location>
</feature>
<feature type="transmembrane region" description="Helical" evidence="14">
    <location>
        <begin position="1285"/>
        <end position="1306"/>
    </location>
</feature>
<feature type="region of interest" description="Disordered" evidence="13">
    <location>
        <begin position="212"/>
        <end position="258"/>
    </location>
</feature>
<evidence type="ECO:0000256" key="7">
    <source>
        <dbReference type="ARBA" id="ARBA00022723"/>
    </source>
</evidence>
<dbReference type="OrthoDB" id="264354at2759"/>
<sequence length="1609" mass="179517">MQDFDDLDTCRICSAPAEPDQPLFHPCKCSGTIRYIHQDCLTTWLAHSKKKACDVCKHPYYFTKVYAPDMPSSLPPFLLFRRLIQHLFFGFLLLLRGIAVVAIWLGFLPWVTVWTWRMYFSMGETTAWWISDRPKPPTSDTPPFFNRQRVESPVPPPSNIILRVTTHPVYQAISADIFTGQIIASLIVLTFVAVFLLREWISQNARPGVFEEEEPIPDEAQPQPAQPDNRPPPRLVFPANPQRRPLPPLPPVQPVNNQMHPRMDALAALEVPQIQRQPFNADDAVDPDRWALDDEAQNRRPRKKKAKAEGEEDENEQIRKRVDEEEVKRRMFHRRILNAKAAAARRRNLNAKRAASASPTGIPAPGADLPVPNPAPNQPAKFEFTFNFNSGATGLNAGPSQITPFDPSASTQSLPTPPLSTSLPSLPSRPSSTQPSSSFSLDSPFPTVALEPPSSAVPFSLRPWEPQPPPGDPPGWPTRPPLPTITLPGSGTASPFIYSPGRTPLESPSLSTYRAPEELEAELNDGPSEYFSGQDLDKTWSGDDEYDDDSIDYDQDQTPSPMRKGKKPQVVEGANGLGRPGRHNGRSLPDSDEERDMRMEHDRFFVDRPTTDAHPTNETLSDSDSAGSDDDNVQRPLDLVDGDEEDEDEDEQPEGMFRFEDDDDAWEDVDGEAVAENVVVIEAGAPLPEGQIPLQPQLQGAGAANPPAGEEGQNNQDPADEADANVEDDMEGALEAIGMRGPIFGVFQNAALMIFVLDTAIGVCIWIPFTIGKTTALLTLDPHRMLQVLHLPIRGMRLITDPIVDLVALIVVGLLLPWVMHVGSGFLRFMMMFGSSSFGKVMSPQNTNHFWEMGSRLVNQTSEFIAKPMDLYTSWISPSEAISQPQSNFSNATSLLESIPDHLGPLEPLAVALGAEVREALTAAQSSWIRLALGSGPSNRAFAIILGYAVVTFVFCLYLNLLTVGNARTAGSAVRNAVRQQLLVLKVAAFIVIELVIFPLGCGIVLDLCTVWLFPEANLHTRIAFFSQAPLTAMFYHWVAGTMFMYTFAVLLSGCRSVMRAGAMWFIKDPQDQNSHPIRDILDRPTLVQLRKIFISGLMYSFVVACVVGSVAGLLLMGSKSIMPFRWKNREPLSNVPVDLLFLHLVLPYTMLYFRPKRAIKEVATIVWKFLATRLRLNSYFFGGRHPQEEFTPKDWRDNFFRSDTFVADPDTHLDGSFRRVPATDNLALPRDMRATVAVTAEGIPLDDAASKLMALQNIEAEKARRNVNEDYMIVYIPPNFRWRIITFIVLLWIVGAVFVGFAVAVPLSLGRSFFKLFTMRDVHDGYSFIIGFYLNWFCYLTARAIDRLDRRRKRRNNGDGPRAELGLLVAKRGLLWLAKTIYMAFFLGVVIPILLAIVIDLYIVLPVRLSFNPDLVPRIRIVDQWALGLLYAKMAMYTLRLQPQTRISRGLQHIIAHGFTRPDPVTATREIIVPLVGGLLGMIILPGIISRTAQHYFPIPLKDKQFIFLHVYPFVFIFASTIRSAAALYKVLRAWSLAIRDKEFLVEMRLKNHEAEAEEREKRNRAGGMEADPGLREAAAAVGGVVDVGPVPPLDAPVMQAHLIDPHP</sequence>
<feature type="compositionally biased region" description="Pro residues" evidence="13">
    <location>
        <begin position="244"/>
        <end position="253"/>
    </location>
</feature>
<feature type="transmembrane region" description="Helical" evidence="14">
    <location>
        <begin position="803"/>
        <end position="827"/>
    </location>
</feature>
<feature type="region of interest" description="Disordered" evidence="13">
    <location>
        <begin position="690"/>
        <end position="722"/>
    </location>
</feature>
<dbReference type="GO" id="GO:0005789">
    <property type="term" value="C:endoplasmic reticulum membrane"/>
    <property type="evidence" value="ECO:0007669"/>
    <property type="project" value="TreeGrafter"/>
</dbReference>
<dbReference type="PROSITE" id="PS51292">
    <property type="entry name" value="ZF_RING_CH"/>
    <property type="match status" value="1"/>
</dbReference>
<comment type="pathway">
    <text evidence="3">Protein modification; protein ubiquitination.</text>
</comment>
<evidence type="ECO:0000256" key="11">
    <source>
        <dbReference type="ARBA" id="ARBA00022989"/>
    </source>
</evidence>
<evidence type="ECO:0000256" key="1">
    <source>
        <dbReference type="ARBA" id="ARBA00000900"/>
    </source>
</evidence>
<dbReference type="FunFam" id="3.30.40.10:FF:000287">
    <property type="entry name" value="RING finger membrane protein"/>
    <property type="match status" value="1"/>
</dbReference>
<evidence type="ECO:0000256" key="14">
    <source>
        <dbReference type="SAM" id="Phobius"/>
    </source>
</evidence>
<dbReference type="PANTHER" id="PTHR13145:SF0">
    <property type="entry name" value="E3 UBIQUITIN-PROTEIN LIGASE MARCHF6"/>
    <property type="match status" value="1"/>
</dbReference>
<feature type="compositionally biased region" description="Low complexity" evidence="13">
    <location>
        <begin position="407"/>
        <end position="447"/>
    </location>
</feature>
<evidence type="ECO:0000256" key="12">
    <source>
        <dbReference type="ARBA" id="ARBA00023136"/>
    </source>
</evidence>
<feature type="compositionally biased region" description="Low complexity" evidence="13">
    <location>
        <begin position="693"/>
        <end position="713"/>
    </location>
</feature>
<dbReference type="Pfam" id="PF23113">
    <property type="entry name" value="MARCHF6_C"/>
    <property type="match status" value="1"/>
</dbReference>
<feature type="transmembrane region" description="Helical" evidence="14">
    <location>
        <begin position="941"/>
        <end position="962"/>
    </location>
</feature>
<evidence type="ECO:0000256" key="3">
    <source>
        <dbReference type="ARBA" id="ARBA00004906"/>
    </source>
</evidence>
<proteinExistence type="predicted"/>
<comment type="caution">
    <text evidence="16">The sequence shown here is derived from an EMBL/GenBank/DDBJ whole genome shotgun (WGS) entry which is preliminary data.</text>
</comment>
<dbReference type="GO" id="GO:0061630">
    <property type="term" value="F:ubiquitin protein ligase activity"/>
    <property type="evidence" value="ECO:0007669"/>
    <property type="project" value="UniProtKB-EC"/>
</dbReference>
<feature type="region of interest" description="Disordered" evidence="13">
    <location>
        <begin position="395"/>
        <end position="655"/>
    </location>
</feature>
<dbReference type="GO" id="GO:0008270">
    <property type="term" value="F:zinc ion binding"/>
    <property type="evidence" value="ECO:0007669"/>
    <property type="project" value="UniProtKB-KW"/>
</dbReference>
<feature type="compositionally biased region" description="Acidic residues" evidence="13">
    <location>
        <begin position="542"/>
        <end position="555"/>
    </location>
</feature>
<keyword evidence="6 14" id="KW-0812">Transmembrane</keyword>
<dbReference type="Gene3D" id="3.30.40.10">
    <property type="entry name" value="Zinc/RING finger domain, C3HC4 (zinc finger)"/>
    <property type="match status" value="1"/>
</dbReference>
<dbReference type="InterPro" id="IPR011016">
    <property type="entry name" value="Znf_RING-CH"/>
</dbReference>
<feature type="transmembrane region" description="Helical" evidence="14">
    <location>
        <begin position="1034"/>
        <end position="1055"/>
    </location>
</feature>
<keyword evidence="11 14" id="KW-1133">Transmembrane helix</keyword>
<dbReference type="CDD" id="cd16702">
    <property type="entry name" value="RING_CH-C4HC3_MARCH6"/>
    <property type="match status" value="1"/>
</dbReference>
<feature type="region of interest" description="Disordered" evidence="13">
    <location>
        <begin position="347"/>
        <end position="377"/>
    </location>
</feature>
<keyword evidence="7" id="KW-0479">Metal-binding</keyword>
<feature type="compositionally biased region" description="Acidic residues" evidence="13">
    <location>
        <begin position="640"/>
        <end position="653"/>
    </location>
</feature>
<feature type="compositionally biased region" description="Pro residues" evidence="13">
    <location>
        <begin position="465"/>
        <end position="483"/>
    </location>
</feature>
<feature type="compositionally biased region" description="Low complexity" evidence="13">
    <location>
        <begin position="218"/>
        <end position="228"/>
    </location>
</feature>
<feature type="transmembrane region" description="Helical" evidence="14">
    <location>
        <begin position="87"/>
        <end position="111"/>
    </location>
</feature>
<evidence type="ECO:0000256" key="10">
    <source>
        <dbReference type="ARBA" id="ARBA00022833"/>
    </source>
</evidence>
<feature type="domain" description="RING-CH-type" evidence="15">
    <location>
        <begin position="2"/>
        <end position="63"/>
    </location>
</feature>
<evidence type="ECO:0000256" key="4">
    <source>
        <dbReference type="ARBA" id="ARBA00012483"/>
    </source>
</evidence>
<organism evidence="16 17">
    <name type="scientific">Crepidotus variabilis</name>
    <dbReference type="NCBI Taxonomy" id="179855"/>
    <lineage>
        <taxon>Eukaryota</taxon>
        <taxon>Fungi</taxon>
        <taxon>Dikarya</taxon>
        <taxon>Basidiomycota</taxon>
        <taxon>Agaricomycotina</taxon>
        <taxon>Agaricomycetes</taxon>
        <taxon>Agaricomycetidae</taxon>
        <taxon>Agaricales</taxon>
        <taxon>Agaricineae</taxon>
        <taxon>Crepidotaceae</taxon>
        <taxon>Crepidotus</taxon>
    </lineage>
</organism>
<evidence type="ECO:0000256" key="8">
    <source>
        <dbReference type="ARBA" id="ARBA00022771"/>
    </source>
</evidence>
<dbReference type="EC" id="2.3.2.27" evidence="4"/>
<comment type="subcellular location">
    <subcellularLocation>
        <location evidence="2">Membrane</location>
        <topology evidence="2">Multi-pass membrane protein</topology>
    </subcellularLocation>
</comment>
<feature type="transmembrane region" description="Helical" evidence="14">
    <location>
        <begin position="983"/>
        <end position="1014"/>
    </location>
</feature>
<keyword evidence="17" id="KW-1185">Reference proteome</keyword>
<keyword evidence="9" id="KW-0833">Ubl conjugation pathway</keyword>
<feature type="transmembrane region" description="Helical" evidence="14">
    <location>
        <begin position="1472"/>
        <end position="1490"/>
    </location>
</feature>
<dbReference type="InterPro" id="IPR013083">
    <property type="entry name" value="Znf_RING/FYVE/PHD"/>
</dbReference>
<evidence type="ECO:0000259" key="15">
    <source>
        <dbReference type="PROSITE" id="PS51292"/>
    </source>
</evidence>
<dbReference type="GO" id="GO:0036503">
    <property type="term" value="P:ERAD pathway"/>
    <property type="evidence" value="ECO:0007669"/>
    <property type="project" value="TreeGrafter"/>
</dbReference>
<feature type="transmembrane region" description="Helical" evidence="14">
    <location>
        <begin position="1136"/>
        <end position="1154"/>
    </location>
</feature>
<dbReference type="PANTHER" id="PTHR13145">
    <property type="entry name" value="SSM4 PROTEIN"/>
    <property type="match status" value="1"/>
</dbReference>
<accession>A0A9P6E4R8</accession>
<feature type="compositionally biased region" description="Basic and acidic residues" evidence="13">
    <location>
        <begin position="595"/>
        <end position="611"/>
    </location>
</feature>
<dbReference type="SMART" id="SM00744">
    <property type="entry name" value="RINGv"/>
    <property type="match status" value="1"/>
</dbReference>
<comment type="catalytic activity">
    <reaction evidence="1">
        <text>S-ubiquitinyl-[E2 ubiquitin-conjugating enzyme]-L-cysteine + [acceptor protein]-L-lysine = [E2 ubiquitin-conjugating enzyme]-L-cysteine + N(6)-ubiquitinyl-[acceptor protein]-L-lysine.</text>
        <dbReference type="EC" id="2.3.2.27"/>
    </reaction>
</comment>
<evidence type="ECO:0000313" key="16">
    <source>
        <dbReference type="EMBL" id="KAF9522418.1"/>
    </source>
</evidence>
<dbReference type="Pfam" id="PF12906">
    <property type="entry name" value="RINGv"/>
    <property type="match status" value="1"/>
</dbReference>
<feature type="transmembrane region" description="Helical" evidence="14">
    <location>
        <begin position="1510"/>
        <end position="1533"/>
    </location>
</feature>